<name>A0AAV4A630_9GAST</name>
<dbReference type="Proteomes" id="UP000735302">
    <property type="component" value="Unassembled WGS sequence"/>
</dbReference>
<gene>
    <name evidence="1" type="ORF">PoB_002860600</name>
</gene>
<evidence type="ECO:0000313" key="1">
    <source>
        <dbReference type="EMBL" id="GFO02101.1"/>
    </source>
</evidence>
<accession>A0AAV4A630</accession>
<proteinExistence type="predicted"/>
<protein>
    <submittedName>
        <fullName evidence="1">Uncharacterized protein</fullName>
    </submittedName>
</protein>
<reference evidence="1 2" key="1">
    <citation type="journal article" date="2021" name="Elife">
        <title>Chloroplast acquisition without the gene transfer in kleptoplastic sea slugs, Plakobranchus ocellatus.</title>
        <authorList>
            <person name="Maeda T."/>
            <person name="Takahashi S."/>
            <person name="Yoshida T."/>
            <person name="Shimamura S."/>
            <person name="Takaki Y."/>
            <person name="Nagai Y."/>
            <person name="Toyoda A."/>
            <person name="Suzuki Y."/>
            <person name="Arimoto A."/>
            <person name="Ishii H."/>
            <person name="Satoh N."/>
            <person name="Nishiyama T."/>
            <person name="Hasebe M."/>
            <person name="Maruyama T."/>
            <person name="Minagawa J."/>
            <person name="Obokata J."/>
            <person name="Shigenobu S."/>
        </authorList>
    </citation>
    <scope>NUCLEOTIDE SEQUENCE [LARGE SCALE GENOMIC DNA]</scope>
</reference>
<keyword evidence="2" id="KW-1185">Reference proteome</keyword>
<organism evidence="1 2">
    <name type="scientific">Plakobranchus ocellatus</name>
    <dbReference type="NCBI Taxonomy" id="259542"/>
    <lineage>
        <taxon>Eukaryota</taxon>
        <taxon>Metazoa</taxon>
        <taxon>Spiralia</taxon>
        <taxon>Lophotrochozoa</taxon>
        <taxon>Mollusca</taxon>
        <taxon>Gastropoda</taxon>
        <taxon>Heterobranchia</taxon>
        <taxon>Euthyneura</taxon>
        <taxon>Panpulmonata</taxon>
        <taxon>Sacoglossa</taxon>
        <taxon>Placobranchoidea</taxon>
        <taxon>Plakobranchidae</taxon>
        <taxon>Plakobranchus</taxon>
    </lineage>
</organism>
<dbReference type="EMBL" id="BLXT01003566">
    <property type="protein sequence ID" value="GFO02101.1"/>
    <property type="molecule type" value="Genomic_DNA"/>
</dbReference>
<dbReference type="AlphaFoldDB" id="A0AAV4A630"/>
<sequence>MKEKRNVCERIEEKKTAEDCLNTLNLKSPSELRSNWILHVTLTVDHLNTLNLKSPSDLRSNWILHVRAVMRSSFLASTMRLCREITARDAHADLYTTSLEARHYAEACEMQAVADDRFNSDENFNFHPL</sequence>
<evidence type="ECO:0000313" key="2">
    <source>
        <dbReference type="Proteomes" id="UP000735302"/>
    </source>
</evidence>
<comment type="caution">
    <text evidence="1">The sequence shown here is derived from an EMBL/GenBank/DDBJ whole genome shotgun (WGS) entry which is preliminary data.</text>
</comment>